<proteinExistence type="predicted"/>
<dbReference type="AlphaFoldDB" id="A0A0A9G177"/>
<evidence type="ECO:0000256" key="1">
    <source>
        <dbReference type="SAM" id="MobiDB-lite"/>
    </source>
</evidence>
<name>A0A0A9G177_ARUDO</name>
<evidence type="ECO:0000313" key="2">
    <source>
        <dbReference type="EMBL" id="JAE17214.1"/>
    </source>
</evidence>
<dbReference type="EMBL" id="GBRH01180682">
    <property type="protein sequence ID" value="JAE17214.1"/>
    <property type="molecule type" value="Transcribed_RNA"/>
</dbReference>
<accession>A0A0A9G177</accession>
<feature type="region of interest" description="Disordered" evidence="1">
    <location>
        <begin position="47"/>
        <end position="66"/>
    </location>
</feature>
<protein>
    <submittedName>
        <fullName evidence="2">Uncharacterized protein</fullName>
    </submittedName>
</protein>
<feature type="region of interest" description="Disordered" evidence="1">
    <location>
        <begin position="1"/>
        <end position="20"/>
    </location>
</feature>
<sequence length="66" mass="7401">MAMAFRAMPGSGRSRNPCPSSTATFSWRALQCLQRLQPRHPALAQSLASSFSQGTNRWKAPRRRIL</sequence>
<reference evidence="2" key="1">
    <citation type="submission" date="2014-09" db="EMBL/GenBank/DDBJ databases">
        <authorList>
            <person name="Magalhaes I.L.F."/>
            <person name="Oliveira U."/>
            <person name="Santos F.R."/>
            <person name="Vidigal T.H.D.A."/>
            <person name="Brescovit A.D."/>
            <person name="Santos A.J."/>
        </authorList>
    </citation>
    <scope>NUCLEOTIDE SEQUENCE</scope>
    <source>
        <tissue evidence="2">Shoot tissue taken approximately 20 cm above the soil surface</tissue>
    </source>
</reference>
<organism evidence="2">
    <name type="scientific">Arundo donax</name>
    <name type="common">Giant reed</name>
    <name type="synonym">Donax arundinaceus</name>
    <dbReference type="NCBI Taxonomy" id="35708"/>
    <lineage>
        <taxon>Eukaryota</taxon>
        <taxon>Viridiplantae</taxon>
        <taxon>Streptophyta</taxon>
        <taxon>Embryophyta</taxon>
        <taxon>Tracheophyta</taxon>
        <taxon>Spermatophyta</taxon>
        <taxon>Magnoliopsida</taxon>
        <taxon>Liliopsida</taxon>
        <taxon>Poales</taxon>
        <taxon>Poaceae</taxon>
        <taxon>PACMAD clade</taxon>
        <taxon>Arundinoideae</taxon>
        <taxon>Arundineae</taxon>
        <taxon>Arundo</taxon>
    </lineage>
</organism>
<reference evidence="2" key="2">
    <citation type="journal article" date="2015" name="Data Brief">
        <title>Shoot transcriptome of the giant reed, Arundo donax.</title>
        <authorList>
            <person name="Barrero R.A."/>
            <person name="Guerrero F.D."/>
            <person name="Moolhuijzen P."/>
            <person name="Goolsby J.A."/>
            <person name="Tidwell J."/>
            <person name="Bellgard S.E."/>
            <person name="Bellgard M.I."/>
        </authorList>
    </citation>
    <scope>NUCLEOTIDE SEQUENCE</scope>
    <source>
        <tissue evidence="2">Shoot tissue taken approximately 20 cm above the soil surface</tissue>
    </source>
</reference>